<accession>A0A927GL42</accession>
<protein>
    <submittedName>
        <fullName evidence="1">Uncharacterized protein</fullName>
    </submittedName>
</protein>
<evidence type="ECO:0000313" key="1">
    <source>
        <dbReference type="EMBL" id="MBD2770258.1"/>
    </source>
</evidence>
<dbReference type="Proteomes" id="UP000612233">
    <property type="component" value="Unassembled WGS sequence"/>
</dbReference>
<gene>
    <name evidence="1" type="ORF">IC235_20420</name>
</gene>
<keyword evidence="2" id="KW-1185">Reference proteome</keyword>
<name>A0A927GL42_9BACT</name>
<evidence type="ECO:0000313" key="2">
    <source>
        <dbReference type="Proteomes" id="UP000612233"/>
    </source>
</evidence>
<organism evidence="1 2">
    <name type="scientific">Hymenobacter montanus</name>
    <dbReference type="NCBI Taxonomy" id="2771359"/>
    <lineage>
        <taxon>Bacteria</taxon>
        <taxon>Pseudomonadati</taxon>
        <taxon>Bacteroidota</taxon>
        <taxon>Cytophagia</taxon>
        <taxon>Cytophagales</taxon>
        <taxon>Hymenobacteraceae</taxon>
        <taxon>Hymenobacter</taxon>
    </lineage>
</organism>
<sequence>MPVPTLPALPGSLDAHFPILLLPVSVQVKFVEPAPGTYELRVRIYPDQLGISTHEAALTPAEQQAGVQYWSLAPAADTAPGLHDLAHWRALVARFGAPRSQWILRQTVPASYRHQVPNLPMEPIPDLAEARWTRPAEARGLPHHFSVLLYTQATSLAQVAEGPVKDLLYPAPRTYDPQAVPRPTTEFLQLAKVVEGSALVNPRLAVGLDPQAAADPAGLRGVDAGNKWTVNFEEAVAKGMAVRVALTAEEYAQGFARLVVLGVRADGAAAGQQELEALLTEHYYTDGLRLVPQGTPTNNTDAVVADSPQERSDAVHMHRVEGREGTGYSSQERSDAELTFDLLTQPARFAAATPWAARPDGQHLARTLGLGDGALPPLMGALAHDTGEALTMNRALWPATYGYFLEEMLRPLLSPAAMAWTRTFFETYVLARGGAPALRVGPQPYGVLPTTRFSAWEVEADRPDHAYAAQLQQVLAQFDAAWTERLNPQTGLYPARVTAGSAAANFPAPPPAGRNVLTALGLDATSTEYYQRYLIGPIMAEALNADAQANGTSPDSPNRDQIWADAARTNGHYDATQNPLYQEFARLLDPTNAAGLQRTAAGDPVAAPPIFGYTMQSTFMKLADAFADEPGPRRGEGVLFDHEPLSETAPVAAFAGVVSAHQGHNYIHWLATASFDEIRLENFTSWVDANGGNDAFTPPRALFYYLLRQAVLLEYWAAAKVALGLPNANTPANSLADDELFNILTTNEKPRWAWLYDPAPNSTSPLYTVLRTTGSNLDRYLTEIAQLATVPTARLERLLAEHLDLGSYRLDAWRLAPVTERLDALRQTSPTGSHLGAFGWLEDLRPGDHSVANAAGDRNDPDNLGYIHAPSLTHGTTAAILRQGYKSRQSTANATDPAARRMAVDLSSRRVRAAVALLDGLRAGLSLSTLLGQSFERALQQHDGLASNGQRYGSFVEQFRTAFPLADEHASALGAGQSVPQGLPPEQAAHQVTDGVALLRAATALQTYPYGVAVPSQVADPNFAAFVVAQVTRLTDDLDALGDLAVSEGIYQAARGNTGGAAAVLESIAKGQFPLQPDIVHPPQRGLTLTQRVLVQLPAAATLANWPSSLTPRAAAAPRLNAWLAQFFPNPTQLTFGVGYRSAGEWVAPSIVSVELSAMQLQPLDLLYLLDEKALREDSSLDRLLVYATSQSMALPNPGALPPDARLAINYTIGTAEPALRRLLPLLARLRQLVGSTRPARPRDLLAPGTLVALNEEAGIDMIGLGTRLTASQTALAALVPPTNTSTLLTVAEFYRAALFGVTEALPALTPNANLSTATLVVRQAVRTRLAAADAALSSAAPAPPITVAARLEQAAALFGPAFRPDVEFALSDADARQAFDDGTTAAAATSLLRHHSDKPLALVEWLHGLGAVREPLNQLDKVLLIQSLLHPDAAPGLPLRPAQFLTVAPAANQPDYWLGLRWPDTYAPPGDALSLVQWLPDAYDALGTQCALWLDEWTETLPQATQSTALTFHYDQPNSEAPQTMLLVVSPRRNPGTWSTDDLLGAVNETLDLAKKRTVEPDALVFTPLATVLPAVVAPVAQQAVTFTLDLGRTNNTARFSEEPLTVTA</sequence>
<proteinExistence type="predicted"/>
<dbReference type="EMBL" id="JACXAD010000032">
    <property type="protein sequence ID" value="MBD2770258.1"/>
    <property type="molecule type" value="Genomic_DNA"/>
</dbReference>
<dbReference type="RefSeq" id="WP_191007068.1">
    <property type="nucleotide sequence ID" value="NZ_JACXAD010000032.1"/>
</dbReference>
<reference evidence="1" key="1">
    <citation type="submission" date="2020-09" db="EMBL/GenBank/DDBJ databases">
        <authorList>
            <person name="Kim M.K."/>
        </authorList>
    </citation>
    <scope>NUCLEOTIDE SEQUENCE</scope>
    <source>
        <strain evidence="1">BT664</strain>
    </source>
</reference>
<comment type="caution">
    <text evidence="1">The sequence shown here is derived from an EMBL/GenBank/DDBJ whole genome shotgun (WGS) entry which is preliminary data.</text>
</comment>